<evidence type="ECO:0000313" key="3">
    <source>
        <dbReference type="EMBL" id="PPQ77419.1"/>
    </source>
</evidence>
<comment type="caution">
    <text evidence="3">The sequence shown here is derived from an EMBL/GenBank/DDBJ whole genome shotgun (WGS) entry which is preliminary data.</text>
</comment>
<reference evidence="3 4" key="1">
    <citation type="journal article" date="2018" name="Evol. Lett.">
        <title>Horizontal gene cluster transfer increased hallucinogenic mushroom diversity.</title>
        <authorList>
            <person name="Reynolds H.T."/>
            <person name="Vijayakumar V."/>
            <person name="Gluck-Thaler E."/>
            <person name="Korotkin H.B."/>
            <person name="Matheny P.B."/>
            <person name="Slot J.C."/>
        </authorList>
    </citation>
    <scope>NUCLEOTIDE SEQUENCE [LARGE SCALE GENOMIC DNA]</scope>
    <source>
        <strain evidence="3 4">2631</strain>
    </source>
</reference>
<proteinExistence type="inferred from homology"/>
<comment type="similarity">
    <text evidence="1">Belongs to the gemin-2 family.</text>
</comment>
<name>A0A409WFW5_PSICY</name>
<evidence type="ECO:0008006" key="5">
    <source>
        <dbReference type="Google" id="ProtNLM"/>
    </source>
</evidence>
<dbReference type="EMBL" id="NHYD01003440">
    <property type="protein sequence ID" value="PPQ77419.1"/>
    <property type="molecule type" value="Genomic_DNA"/>
</dbReference>
<feature type="region of interest" description="Disordered" evidence="2">
    <location>
        <begin position="1"/>
        <end position="24"/>
    </location>
</feature>
<protein>
    <recommendedName>
        <fullName evidence="5">Gem-associated protein 2</fullName>
    </recommendedName>
</protein>
<dbReference type="Pfam" id="PF04938">
    <property type="entry name" value="SIP1"/>
    <property type="match status" value="1"/>
</dbReference>
<evidence type="ECO:0000256" key="2">
    <source>
        <dbReference type="SAM" id="MobiDB-lite"/>
    </source>
</evidence>
<dbReference type="Gene3D" id="1.20.58.1070">
    <property type="match status" value="1"/>
</dbReference>
<organism evidence="3 4">
    <name type="scientific">Psilocybe cyanescens</name>
    <dbReference type="NCBI Taxonomy" id="93625"/>
    <lineage>
        <taxon>Eukaryota</taxon>
        <taxon>Fungi</taxon>
        <taxon>Dikarya</taxon>
        <taxon>Basidiomycota</taxon>
        <taxon>Agaricomycotina</taxon>
        <taxon>Agaricomycetes</taxon>
        <taxon>Agaricomycetidae</taxon>
        <taxon>Agaricales</taxon>
        <taxon>Agaricineae</taxon>
        <taxon>Strophariaceae</taxon>
        <taxon>Psilocybe</taxon>
    </lineage>
</organism>
<dbReference type="PANTHER" id="PTHR12794">
    <property type="entry name" value="GEMIN2"/>
    <property type="match status" value="1"/>
</dbReference>
<dbReference type="PANTHER" id="PTHR12794:SF0">
    <property type="entry name" value="GEM-ASSOCIATED PROTEIN 2"/>
    <property type="match status" value="1"/>
</dbReference>
<dbReference type="GO" id="GO:0005634">
    <property type="term" value="C:nucleus"/>
    <property type="evidence" value="ECO:0007669"/>
    <property type="project" value="TreeGrafter"/>
</dbReference>
<dbReference type="InterPro" id="IPR035426">
    <property type="entry name" value="Gemin2/Brr1"/>
</dbReference>
<dbReference type="GO" id="GO:0000387">
    <property type="term" value="P:spliceosomal snRNP assembly"/>
    <property type="evidence" value="ECO:0007669"/>
    <property type="project" value="InterPro"/>
</dbReference>
<sequence length="386" mass="44066">MSSFKRKRAELDDSDEEEPAYGKQILPVANLPDDFNDEPMDGLQYLFMVRRDARKLPGTVRVDNPYEKPAAPMTVESLTESLPGPSQLPLESWRETFEYRFQNFRKNFNQPTIHVGTANPGPRGLMPDKKDRDMWWAFLSGRPEPEWNPSKKARTKLKCNSTVSQGMRAWTEEASSHGPSAVSPYNSWQQANDEGEVEQVLRINAAETLPSPVGTPVPLDYLESLSQPNSMVSPPTSFLPEEILIPREPTTVLLKLIDERVALHLLMYFTHWINVYLKTPESQAHLPTECHARWIFALLSRIDDFISSDDIHLLRKLARACLALLEHVNQQQQSPSWHRQLASSKKISETACWIIITTIAGVWKQRDLWMDAEDILKKLQSCPPVV</sequence>
<evidence type="ECO:0000313" key="4">
    <source>
        <dbReference type="Proteomes" id="UP000283269"/>
    </source>
</evidence>
<dbReference type="OrthoDB" id="428895at2759"/>
<accession>A0A409WFW5</accession>
<evidence type="ECO:0000256" key="1">
    <source>
        <dbReference type="ARBA" id="ARBA00025758"/>
    </source>
</evidence>
<dbReference type="AlphaFoldDB" id="A0A409WFW5"/>
<dbReference type="InParanoid" id="A0A409WFW5"/>
<dbReference type="Proteomes" id="UP000283269">
    <property type="component" value="Unassembled WGS sequence"/>
</dbReference>
<dbReference type="GO" id="GO:0032797">
    <property type="term" value="C:SMN complex"/>
    <property type="evidence" value="ECO:0007669"/>
    <property type="project" value="TreeGrafter"/>
</dbReference>
<keyword evidence="4" id="KW-1185">Reference proteome</keyword>
<gene>
    <name evidence="3" type="ORF">CVT25_011001</name>
</gene>